<keyword evidence="1" id="KW-1133">Transmembrane helix</keyword>
<protein>
    <submittedName>
        <fullName evidence="2">DUF1361 domain-containing protein</fullName>
    </submittedName>
</protein>
<feature type="transmembrane region" description="Helical" evidence="1">
    <location>
        <begin position="20"/>
        <end position="37"/>
    </location>
</feature>
<accession>A0A8J7E055</accession>
<dbReference type="EMBL" id="JADEWZ010000018">
    <property type="protein sequence ID" value="MBE9116894.1"/>
    <property type="molecule type" value="Genomic_DNA"/>
</dbReference>
<dbReference type="Pfam" id="PF07099">
    <property type="entry name" value="DUF1361"/>
    <property type="match status" value="1"/>
</dbReference>
<comment type="caution">
    <text evidence="2">The sequence shown here is derived from an EMBL/GenBank/DDBJ whole genome shotgun (WGS) entry which is preliminary data.</text>
</comment>
<dbReference type="Proteomes" id="UP000654482">
    <property type="component" value="Unassembled WGS sequence"/>
</dbReference>
<reference evidence="2" key="1">
    <citation type="submission" date="2020-10" db="EMBL/GenBank/DDBJ databases">
        <authorList>
            <person name="Castelo-Branco R."/>
            <person name="Eusebio N."/>
            <person name="Adriana R."/>
            <person name="Vieira A."/>
            <person name="Brugerolle De Fraissinette N."/>
            <person name="Rezende De Castro R."/>
            <person name="Schneider M.P."/>
            <person name="Vasconcelos V."/>
            <person name="Leao P.N."/>
        </authorList>
    </citation>
    <scope>NUCLEOTIDE SEQUENCE</scope>
    <source>
        <strain evidence="2">LEGE 07157</strain>
    </source>
</reference>
<dbReference type="AlphaFoldDB" id="A0A8J7E055"/>
<evidence type="ECO:0000313" key="3">
    <source>
        <dbReference type="Proteomes" id="UP000654482"/>
    </source>
</evidence>
<keyword evidence="1" id="KW-0812">Transmembrane</keyword>
<sequence length="215" mass="24750">MKSLLLHVWNALSLYSGWMAWNLFLAFIPFALSLLLFRQSGRSRTILWWVAFVVFIAFLPNAPYLLTDIIHLIRATRDDFSIWVITLVFIPQHTLVILAGFEAYVLSLMNFGSYLRAQGSGKFVLWVELITHALCSVGIYLGRFLRFNSWDLVTAPDRVAYSIIDDLTAKRPIFVMAVTFVILTVLYWLFKQINLGLMLRIRTARTAKSIPARSR</sequence>
<organism evidence="2 3">
    <name type="scientific">Lusitaniella coriacea LEGE 07157</name>
    <dbReference type="NCBI Taxonomy" id="945747"/>
    <lineage>
        <taxon>Bacteria</taxon>
        <taxon>Bacillati</taxon>
        <taxon>Cyanobacteriota</taxon>
        <taxon>Cyanophyceae</taxon>
        <taxon>Spirulinales</taxon>
        <taxon>Lusitaniellaceae</taxon>
        <taxon>Lusitaniella</taxon>
    </lineage>
</organism>
<feature type="transmembrane region" description="Helical" evidence="1">
    <location>
        <begin position="46"/>
        <end position="62"/>
    </location>
</feature>
<evidence type="ECO:0000256" key="1">
    <source>
        <dbReference type="SAM" id="Phobius"/>
    </source>
</evidence>
<feature type="transmembrane region" description="Helical" evidence="1">
    <location>
        <begin position="123"/>
        <end position="142"/>
    </location>
</feature>
<feature type="transmembrane region" description="Helical" evidence="1">
    <location>
        <begin position="173"/>
        <end position="190"/>
    </location>
</feature>
<name>A0A8J7E055_9CYAN</name>
<keyword evidence="1" id="KW-0472">Membrane</keyword>
<keyword evidence="3" id="KW-1185">Reference proteome</keyword>
<gene>
    <name evidence="2" type="ORF">IQ249_13385</name>
</gene>
<dbReference type="InterPro" id="IPR009793">
    <property type="entry name" value="DUF1361"/>
</dbReference>
<proteinExistence type="predicted"/>
<feature type="transmembrane region" description="Helical" evidence="1">
    <location>
        <begin position="82"/>
        <end position="111"/>
    </location>
</feature>
<dbReference type="RefSeq" id="WP_194029983.1">
    <property type="nucleotide sequence ID" value="NZ_JADEWZ010000018.1"/>
</dbReference>
<evidence type="ECO:0000313" key="2">
    <source>
        <dbReference type="EMBL" id="MBE9116894.1"/>
    </source>
</evidence>